<name>A0ABV1LF57_9BURK</name>
<gene>
    <name evidence="6" type="ORF">N0A02_00785</name>
</gene>
<reference evidence="6 7" key="1">
    <citation type="journal article" date="2024" name="Chem. Sci.">
        <title>Discovery of a lagriamide polyketide by integrated genome mining, isotopic labeling, and untargeted metabolomics.</title>
        <authorList>
            <person name="Fergusson C.H."/>
            <person name="Saulog J."/>
            <person name="Paulo B.S."/>
            <person name="Wilson D.M."/>
            <person name="Liu D.Y."/>
            <person name="Morehouse N.J."/>
            <person name="Waterworth S."/>
            <person name="Barkei J."/>
            <person name="Gray C.A."/>
            <person name="Kwan J.C."/>
            <person name="Eustaquio A.S."/>
            <person name="Linington R.G."/>
        </authorList>
    </citation>
    <scope>NUCLEOTIDE SEQUENCE [LARGE SCALE GENOMIC DNA]</scope>
    <source>
        <strain evidence="6 7">RL17-338-BIF-B</strain>
    </source>
</reference>
<sequence>MDSRLLKMFVALAHTLNFGRAADRVHVTQPAFSRGIRQLEEELGVLLFDRDKHHTKLTVAGEDLFRAIGEPLQTLEDRYKGFKLAWTRNNDFRVGYDEYASRCGFPALAKLFMDNEPGLVVNPIEIFAAPEHADALRSHLIDVAMSAGFQQTVLPEDMDSISIREEGWCVAMHASHPFASFAAISLANLHNERFVMFDKSSDEDFYEYVQNACRNAGFQPNIVRTSLYGEAIFSSVEAGMGLAILPRIAARSARPGVVLVPLSDPLSIQLRVMWMKNHKVNEVQKWVSFVRDAIERV</sequence>
<feature type="domain" description="HTH lysR-type" evidence="5">
    <location>
        <begin position="1"/>
        <end position="58"/>
    </location>
</feature>
<dbReference type="Proteomes" id="UP001469089">
    <property type="component" value="Unassembled WGS sequence"/>
</dbReference>
<dbReference type="InterPro" id="IPR036388">
    <property type="entry name" value="WH-like_DNA-bd_sf"/>
</dbReference>
<dbReference type="Gene3D" id="3.40.190.10">
    <property type="entry name" value="Periplasmic binding protein-like II"/>
    <property type="match status" value="2"/>
</dbReference>
<dbReference type="PRINTS" id="PR00039">
    <property type="entry name" value="HTHLYSR"/>
</dbReference>
<dbReference type="PANTHER" id="PTHR30346">
    <property type="entry name" value="TRANSCRIPTIONAL DUAL REGULATOR HCAR-RELATED"/>
    <property type="match status" value="1"/>
</dbReference>
<proteinExistence type="inferred from homology"/>
<organism evidence="6 7">
    <name type="scientific">Paraburkholderia acidicola</name>
    <dbReference type="NCBI Taxonomy" id="1912599"/>
    <lineage>
        <taxon>Bacteria</taxon>
        <taxon>Pseudomonadati</taxon>
        <taxon>Pseudomonadota</taxon>
        <taxon>Betaproteobacteria</taxon>
        <taxon>Burkholderiales</taxon>
        <taxon>Burkholderiaceae</taxon>
        <taxon>Paraburkholderia</taxon>
    </lineage>
</organism>
<keyword evidence="7" id="KW-1185">Reference proteome</keyword>
<dbReference type="InterPro" id="IPR036390">
    <property type="entry name" value="WH_DNA-bd_sf"/>
</dbReference>
<evidence type="ECO:0000256" key="3">
    <source>
        <dbReference type="ARBA" id="ARBA00023125"/>
    </source>
</evidence>
<dbReference type="InterPro" id="IPR005119">
    <property type="entry name" value="LysR_subst-bd"/>
</dbReference>
<keyword evidence="2" id="KW-0805">Transcription regulation</keyword>
<dbReference type="SUPFAM" id="SSF53850">
    <property type="entry name" value="Periplasmic binding protein-like II"/>
    <property type="match status" value="1"/>
</dbReference>
<dbReference type="SUPFAM" id="SSF46785">
    <property type="entry name" value="Winged helix' DNA-binding domain"/>
    <property type="match status" value="1"/>
</dbReference>
<evidence type="ECO:0000256" key="1">
    <source>
        <dbReference type="ARBA" id="ARBA00009437"/>
    </source>
</evidence>
<dbReference type="PANTHER" id="PTHR30346:SF0">
    <property type="entry name" value="HCA OPERON TRANSCRIPTIONAL ACTIVATOR HCAR"/>
    <property type="match status" value="1"/>
</dbReference>
<keyword evidence="4" id="KW-0804">Transcription</keyword>
<dbReference type="InterPro" id="IPR000847">
    <property type="entry name" value="LysR_HTH_N"/>
</dbReference>
<accession>A0ABV1LF57</accession>
<evidence type="ECO:0000313" key="6">
    <source>
        <dbReference type="EMBL" id="MEQ5837973.1"/>
    </source>
</evidence>
<dbReference type="Gene3D" id="1.10.10.10">
    <property type="entry name" value="Winged helix-like DNA-binding domain superfamily/Winged helix DNA-binding domain"/>
    <property type="match status" value="1"/>
</dbReference>
<evidence type="ECO:0000313" key="7">
    <source>
        <dbReference type="Proteomes" id="UP001469089"/>
    </source>
</evidence>
<comment type="similarity">
    <text evidence="1">Belongs to the LysR transcriptional regulatory family.</text>
</comment>
<dbReference type="EMBL" id="JAOALG010000001">
    <property type="protein sequence ID" value="MEQ5837973.1"/>
    <property type="molecule type" value="Genomic_DNA"/>
</dbReference>
<evidence type="ECO:0000256" key="2">
    <source>
        <dbReference type="ARBA" id="ARBA00023015"/>
    </source>
</evidence>
<evidence type="ECO:0000256" key="4">
    <source>
        <dbReference type="ARBA" id="ARBA00023163"/>
    </source>
</evidence>
<evidence type="ECO:0000259" key="5">
    <source>
        <dbReference type="PROSITE" id="PS50931"/>
    </source>
</evidence>
<keyword evidence="3" id="KW-0238">DNA-binding</keyword>
<dbReference type="RefSeq" id="WP_349540889.1">
    <property type="nucleotide sequence ID" value="NZ_JAOALG010000001.1"/>
</dbReference>
<dbReference type="Pfam" id="PF03466">
    <property type="entry name" value="LysR_substrate"/>
    <property type="match status" value="1"/>
</dbReference>
<dbReference type="CDD" id="cd08414">
    <property type="entry name" value="PBP2_LTTR_aromatics_like"/>
    <property type="match status" value="1"/>
</dbReference>
<dbReference type="Pfam" id="PF00126">
    <property type="entry name" value="HTH_1"/>
    <property type="match status" value="1"/>
</dbReference>
<comment type="caution">
    <text evidence="6">The sequence shown here is derived from an EMBL/GenBank/DDBJ whole genome shotgun (WGS) entry which is preliminary data.</text>
</comment>
<protein>
    <submittedName>
        <fullName evidence="6">LysR family transcriptional regulator</fullName>
    </submittedName>
</protein>
<dbReference type="PROSITE" id="PS50931">
    <property type="entry name" value="HTH_LYSR"/>
    <property type="match status" value="1"/>
</dbReference>